<feature type="compositionally biased region" description="Basic and acidic residues" evidence="1">
    <location>
        <begin position="108"/>
        <end position="162"/>
    </location>
</feature>
<protein>
    <recommendedName>
        <fullName evidence="4">DUF1742-domain-containing protein</fullName>
    </recommendedName>
</protein>
<feature type="region of interest" description="Disordered" evidence="1">
    <location>
        <begin position="96"/>
        <end position="170"/>
    </location>
</feature>
<dbReference type="OrthoDB" id="2158714at2759"/>
<dbReference type="AlphaFoldDB" id="A0A1E3Q4S4"/>
<name>A0A1E3Q4S4_LIPST</name>
<keyword evidence="3" id="KW-1185">Reference proteome</keyword>
<proteinExistence type="predicted"/>
<dbReference type="Pfam" id="PF08432">
    <property type="entry name" value="Vfa1"/>
    <property type="match status" value="1"/>
</dbReference>
<dbReference type="Proteomes" id="UP000094385">
    <property type="component" value="Unassembled WGS sequence"/>
</dbReference>
<gene>
    <name evidence="2" type="ORF">LIPSTDRAFT_3964</name>
</gene>
<sequence length="216" mass="25227">MSAPPFKNIYHLRRVAETSQKPCVICYKPTSVVLVSEDGKKNEAGSHIKQTDFFYTCQAHLQDRGFVTPVSNAAAEAAKKRKEELEKEIEKVKKEWEEHLKDKKKAREKREKQRKEEKATDKNKDEDDERSADRREKQEHKEQLTKLEDKKEDATKKADAEQRIFNLNKDIYAMRLNNYRNVQRSKRTTELLRKPGAFPSVPTHEPGSTKNDNAEE</sequence>
<dbReference type="PANTHER" id="PTHR28218">
    <property type="entry name" value="VPS4-ASSOCIATED PROTEIN 1"/>
    <property type="match status" value="1"/>
</dbReference>
<evidence type="ECO:0008006" key="4">
    <source>
        <dbReference type="Google" id="ProtNLM"/>
    </source>
</evidence>
<dbReference type="EMBL" id="KV454295">
    <property type="protein sequence ID" value="ODQ72578.1"/>
    <property type="molecule type" value="Genomic_DNA"/>
</dbReference>
<evidence type="ECO:0000313" key="3">
    <source>
        <dbReference type="Proteomes" id="UP000094385"/>
    </source>
</evidence>
<evidence type="ECO:0000256" key="1">
    <source>
        <dbReference type="SAM" id="MobiDB-lite"/>
    </source>
</evidence>
<dbReference type="GO" id="GO:0005768">
    <property type="term" value="C:endosome"/>
    <property type="evidence" value="ECO:0007669"/>
    <property type="project" value="TreeGrafter"/>
</dbReference>
<accession>A0A1E3Q4S4</accession>
<organism evidence="2 3">
    <name type="scientific">Lipomyces starkeyi NRRL Y-11557</name>
    <dbReference type="NCBI Taxonomy" id="675824"/>
    <lineage>
        <taxon>Eukaryota</taxon>
        <taxon>Fungi</taxon>
        <taxon>Dikarya</taxon>
        <taxon>Ascomycota</taxon>
        <taxon>Saccharomycotina</taxon>
        <taxon>Lipomycetes</taxon>
        <taxon>Lipomycetales</taxon>
        <taxon>Lipomycetaceae</taxon>
        <taxon>Lipomyces</taxon>
    </lineage>
</organism>
<dbReference type="PANTHER" id="PTHR28218:SF1">
    <property type="entry name" value="VPS4-ASSOCIATED PROTEIN 1"/>
    <property type="match status" value="1"/>
</dbReference>
<reference evidence="2 3" key="1">
    <citation type="journal article" date="2016" name="Proc. Natl. Acad. Sci. U.S.A.">
        <title>Comparative genomics of biotechnologically important yeasts.</title>
        <authorList>
            <person name="Riley R."/>
            <person name="Haridas S."/>
            <person name="Wolfe K.H."/>
            <person name="Lopes M.R."/>
            <person name="Hittinger C.T."/>
            <person name="Goeker M."/>
            <person name="Salamov A.A."/>
            <person name="Wisecaver J.H."/>
            <person name="Long T.M."/>
            <person name="Calvey C.H."/>
            <person name="Aerts A.L."/>
            <person name="Barry K.W."/>
            <person name="Choi C."/>
            <person name="Clum A."/>
            <person name="Coughlan A.Y."/>
            <person name="Deshpande S."/>
            <person name="Douglass A.P."/>
            <person name="Hanson S.J."/>
            <person name="Klenk H.-P."/>
            <person name="LaButti K.M."/>
            <person name="Lapidus A."/>
            <person name="Lindquist E.A."/>
            <person name="Lipzen A.M."/>
            <person name="Meier-Kolthoff J.P."/>
            <person name="Ohm R.A."/>
            <person name="Otillar R.P."/>
            <person name="Pangilinan J.L."/>
            <person name="Peng Y."/>
            <person name="Rokas A."/>
            <person name="Rosa C.A."/>
            <person name="Scheuner C."/>
            <person name="Sibirny A.A."/>
            <person name="Slot J.C."/>
            <person name="Stielow J.B."/>
            <person name="Sun H."/>
            <person name="Kurtzman C.P."/>
            <person name="Blackwell M."/>
            <person name="Grigoriev I.V."/>
            <person name="Jeffries T.W."/>
        </authorList>
    </citation>
    <scope>NUCLEOTIDE SEQUENCE [LARGE SCALE GENOMIC DNA]</scope>
    <source>
        <strain evidence="2 3">NRRL Y-11557</strain>
    </source>
</reference>
<feature type="compositionally biased region" description="Polar residues" evidence="1">
    <location>
        <begin position="206"/>
        <end position="216"/>
    </location>
</feature>
<dbReference type="InterPro" id="IPR013640">
    <property type="entry name" value="Vfa1"/>
</dbReference>
<evidence type="ECO:0000313" key="2">
    <source>
        <dbReference type="EMBL" id="ODQ72578.1"/>
    </source>
</evidence>
<feature type="region of interest" description="Disordered" evidence="1">
    <location>
        <begin position="182"/>
        <end position="216"/>
    </location>
</feature>
<dbReference type="GO" id="GO:0007034">
    <property type="term" value="P:vacuolar transport"/>
    <property type="evidence" value="ECO:0007669"/>
    <property type="project" value="TreeGrafter"/>
</dbReference>